<sequence>MMIDLYQAALRARNGASGFYNDNVRIDTAGGPVIVRIPLAGADSMDLRIWPEQEVLAALAAHHVTHVPRLLHTSRHPAFQVHEYIPGEVVDDIAPRGVRLPPVVPHDVVDLFAQLATVPRDKLPALPTDWPVDGDTPAFASRLSRVTEGVYATFRQRFGALFTALGVPDEPLVPVLTRWDNLTLRPFVLVHADVHRKNMILSNGRVVFLDWELALWGDPVYELAVHLHKMSYLDDERSAVLGRWANVMPPTLLRGWEADLETYLAHERVKSAIVDTVRYSQLLTGASFNADDEHHLIGKLAQKLNAAGEIWRWAEPIMEERVAALVHQAID</sequence>
<dbReference type="PANTHER" id="PTHR40086">
    <property type="entry name" value="PHOSPHOTRANSFERASE YTMP-RELATED"/>
    <property type="match status" value="1"/>
</dbReference>
<evidence type="ECO:0000313" key="3">
    <source>
        <dbReference type="Proteomes" id="UP000316541"/>
    </source>
</evidence>
<organism evidence="2 3">
    <name type="scientific">Microbispora hainanensis</name>
    <dbReference type="NCBI Taxonomy" id="568844"/>
    <lineage>
        <taxon>Bacteria</taxon>
        <taxon>Bacillati</taxon>
        <taxon>Actinomycetota</taxon>
        <taxon>Actinomycetes</taxon>
        <taxon>Streptosporangiales</taxon>
        <taxon>Streptosporangiaceae</taxon>
        <taxon>Microbispora</taxon>
    </lineage>
</organism>
<comment type="caution">
    <text evidence="2">The sequence shown here is derived from an EMBL/GenBank/DDBJ whole genome shotgun (WGS) entry which is preliminary data.</text>
</comment>
<dbReference type="Pfam" id="PF01636">
    <property type="entry name" value="APH"/>
    <property type="match status" value="1"/>
</dbReference>
<evidence type="ECO:0000313" key="2">
    <source>
        <dbReference type="EMBL" id="TQS13597.1"/>
    </source>
</evidence>
<evidence type="ECO:0000259" key="1">
    <source>
        <dbReference type="Pfam" id="PF01636"/>
    </source>
</evidence>
<dbReference type="AlphaFoldDB" id="A0A544YA30"/>
<dbReference type="EMBL" id="VIRM01000064">
    <property type="protein sequence ID" value="TQS13597.1"/>
    <property type="molecule type" value="Genomic_DNA"/>
</dbReference>
<dbReference type="Gene3D" id="3.90.1200.10">
    <property type="match status" value="1"/>
</dbReference>
<dbReference type="Proteomes" id="UP000316541">
    <property type="component" value="Unassembled WGS sequence"/>
</dbReference>
<dbReference type="InterPro" id="IPR002575">
    <property type="entry name" value="Aminoglycoside_PTrfase"/>
</dbReference>
<dbReference type="RefSeq" id="WP_142624569.1">
    <property type="nucleotide sequence ID" value="NZ_VIRM01000064.1"/>
</dbReference>
<dbReference type="GO" id="GO:0016740">
    <property type="term" value="F:transferase activity"/>
    <property type="evidence" value="ECO:0007669"/>
    <property type="project" value="UniProtKB-KW"/>
</dbReference>
<dbReference type="PANTHER" id="PTHR40086:SF1">
    <property type="entry name" value="CELL CYCLE REGULATOR CCRZ"/>
    <property type="match status" value="1"/>
</dbReference>
<reference evidence="2 3" key="1">
    <citation type="submission" date="2019-07" db="EMBL/GenBank/DDBJ databases">
        <title>Microbispora hainanensis DSM 45428.</title>
        <authorList>
            <person name="Thawai C."/>
        </authorList>
    </citation>
    <scope>NUCLEOTIDE SEQUENCE [LARGE SCALE GENOMIC DNA]</scope>
    <source>
        <strain evidence="2 3">DSM 45428</strain>
    </source>
</reference>
<dbReference type="SUPFAM" id="SSF56112">
    <property type="entry name" value="Protein kinase-like (PK-like)"/>
    <property type="match status" value="1"/>
</dbReference>
<gene>
    <name evidence="2" type="ORF">FLX08_35075</name>
</gene>
<proteinExistence type="predicted"/>
<dbReference type="InterPro" id="IPR011009">
    <property type="entry name" value="Kinase-like_dom_sf"/>
</dbReference>
<keyword evidence="2" id="KW-0808">Transferase</keyword>
<protein>
    <submittedName>
        <fullName evidence="2">Aminoglycoside phosphotransferase family protein</fullName>
    </submittedName>
</protein>
<name>A0A544YA30_9ACTN</name>
<accession>A0A544YA30</accession>
<feature type="domain" description="Aminoglycoside phosphotransferase" evidence="1">
    <location>
        <begin position="16"/>
        <end position="231"/>
    </location>
</feature>
<dbReference type="InterPro" id="IPR052077">
    <property type="entry name" value="CcrZ_PhaseVar_Mediator"/>
</dbReference>